<protein>
    <submittedName>
        <fullName evidence="6">4287_t:CDS:1</fullName>
    </submittedName>
</protein>
<evidence type="ECO:0000256" key="4">
    <source>
        <dbReference type="SAM" id="SignalP"/>
    </source>
</evidence>
<reference evidence="6" key="1">
    <citation type="submission" date="2021-06" db="EMBL/GenBank/DDBJ databases">
        <authorList>
            <person name="Kallberg Y."/>
            <person name="Tangrot J."/>
            <person name="Rosling A."/>
        </authorList>
    </citation>
    <scope>NUCLEOTIDE SEQUENCE</scope>
    <source>
        <strain evidence="6">AZ414A</strain>
    </source>
</reference>
<evidence type="ECO:0000313" key="6">
    <source>
        <dbReference type="EMBL" id="CAG8564681.1"/>
    </source>
</evidence>
<dbReference type="Proteomes" id="UP000789706">
    <property type="component" value="Unassembled WGS sequence"/>
</dbReference>
<dbReference type="GO" id="GO:0043657">
    <property type="term" value="C:host cell"/>
    <property type="evidence" value="ECO:0007669"/>
    <property type="project" value="UniProtKB-SubCell"/>
</dbReference>
<organism evidence="6 7">
    <name type="scientific">Diversispora eburnea</name>
    <dbReference type="NCBI Taxonomy" id="1213867"/>
    <lineage>
        <taxon>Eukaryota</taxon>
        <taxon>Fungi</taxon>
        <taxon>Fungi incertae sedis</taxon>
        <taxon>Mucoromycota</taxon>
        <taxon>Glomeromycotina</taxon>
        <taxon>Glomeromycetes</taxon>
        <taxon>Diversisporales</taxon>
        <taxon>Diversisporaceae</taxon>
        <taxon>Diversispora</taxon>
    </lineage>
</organism>
<dbReference type="Pfam" id="PF20147">
    <property type="entry name" value="Crinkler"/>
    <property type="match status" value="1"/>
</dbReference>
<dbReference type="EMBL" id="CAJVPK010001001">
    <property type="protein sequence ID" value="CAG8564681.1"/>
    <property type="molecule type" value="Genomic_DNA"/>
</dbReference>
<comment type="subcellular location">
    <subcellularLocation>
        <location evidence="1">Host cell</location>
    </subcellularLocation>
    <subcellularLocation>
        <location evidence="2">Secreted</location>
    </subcellularLocation>
</comment>
<accession>A0A9N9BHE6</accession>
<dbReference type="InterPro" id="IPR045379">
    <property type="entry name" value="Crinkler_N"/>
</dbReference>
<dbReference type="GO" id="GO:0005576">
    <property type="term" value="C:extracellular region"/>
    <property type="evidence" value="ECO:0007669"/>
    <property type="project" value="UniProtKB-SubCell"/>
</dbReference>
<evidence type="ECO:0000259" key="5">
    <source>
        <dbReference type="Pfam" id="PF20147"/>
    </source>
</evidence>
<evidence type="ECO:0000256" key="3">
    <source>
        <dbReference type="ARBA" id="ARBA00022525"/>
    </source>
</evidence>
<keyword evidence="7" id="KW-1185">Reference proteome</keyword>
<feature type="signal peptide" evidence="4">
    <location>
        <begin position="1"/>
        <end position="22"/>
    </location>
</feature>
<proteinExistence type="predicted"/>
<comment type="caution">
    <text evidence="6">The sequence shown here is derived from an EMBL/GenBank/DDBJ whole genome shotgun (WGS) entry which is preliminary data.</text>
</comment>
<keyword evidence="4" id="KW-0732">Signal</keyword>
<feature type="domain" description="Crinkler effector protein N-terminal" evidence="5">
    <location>
        <begin position="6"/>
        <end position="61"/>
    </location>
</feature>
<sequence length="117" mass="13393">MHTTDIMLFFLVLGDAIGDSFSVDITGTSTIGHLKELIWEKKKNTFKSVDANSLVLLKTLKYDMKQTLESVKNYDTEYDIVLVLFTNRYCTGTINIDQMPQLLLIYTETYLSPTFAH</sequence>
<keyword evidence="3" id="KW-0964">Secreted</keyword>
<evidence type="ECO:0000256" key="1">
    <source>
        <dbReference type="ARBA" id="ARBA00004340"/>
    </source>
</evidence>
<evidence type="ECO:0000256" key="2">
    <source>
        <dbReference type="ARBA" id="ARBA00004613"/>
    </source>
</evidence>
<name>A0A9N9BHE6_9GLOM</name>
<evidence type="ECO:0000313" key="7">
    <source>
        <dbReference type="Proteomes" id="UP000789706"/>
    </source>
</evidence>
<feature type="chain" id="PRO_5040367530" evidence="4">
    <location>
        <begin position="23"/>
        <end position="117"/>
    </location>
</feature>
<dbReference type="OrthoDB" id="2673191at2759"/>
<dbReference type="AlphaFoldDB" id="A0A9N9BHE6"/>
<gene>
    <name evidence="6" type="ORF">DEBURN_LOCUS7765</name>
</gene>